<name>A0AA35X1E1_GEOBA</name>
<dbReference type="AlphaFoldDB" id="A0AA35X1E1"/>
<dbReference type="InterPro" id="IPR050131">
    <property type="entry name" value="Peptidase_S8_subtilisin-like"/>
</dbReference>
<evidence type="ECO:0000256" key="4">
    <source>
        <dbReference type="ARBA" id="ARBA00022825"/>
    </source>
</evidence>
<dbReference type="PROSITE" id="PS00136">
    <property type="entry name" value="SUBTILASE_ASP"/>
    <property type="match status" value="1"/>
</dbReference>
<dbReference type="PRINTS" id="PR00723">
    <property type="entry name" value="SUBTILISIN"/>
</dbReference>
<dbReference type="PROSITE" id="PS00138">
    <property type="entry name" value="SUBTILASE_SER"/>
    <property type="match status" value="1"/>
</dbReference>
<keyword evidence="3 5" id="KW-0378">Hydrolase</keyword>
<accession>A0AA35X1E1</accession>
<dbReference type="Proteomes" id="UP001174909">
    <property type="component" value="Unassembled WGS sequence"/>
</dbReference>
<reference evidence="9" key="1">
    <citation type="submission" date="2023-03" db="EMBL/GenBank/DDBJ databases">
        <authorList>
            <person name="Steffen K."/>
            <person name="Cardenas P."/>
        </authorList>
    </citation>
    <scope>NUCLEOTIDE SEQUENCE</scope>
</reference>
<dbReference type="PROSITE" id="PS00137">
    <property type="entry name" value="SUBTILASE_HIS"/>
    <property type="match status" value="1"/>
</dbReference>
<evidence type="ECO:0000313" key="9">
    <source>
        <dbReference type="EMBL" id="CAI8036356.1"/>
    </source>
</evidence>
<protein>
    <submittedName>
        <fullName evidence="9">Extracellular serine proteinase</fullName>
    </submittedName>
</protein>
<dbReference type="GO" id="GO:0004252">
    <property type="term" value="F:serine-type endopeptidase activity"/>
    <property type="evidence" value="ECO:0007669"/>
    <property type="project" value="UniProtKB-UniRule"/>
</dbReference>
<evidence type="ECO:0000313" key="10">
    <source>
        <dbReference type="Proteomes" id="UP001174909"/>
    </source>
</evidence>
<dbReference type="InterPro" id="IPR023828">
    <property type="entry name" value="Peptidase_S8_Ser-AS"/>
</dbReference>
<dbReference type="FunFam" id="3.40.50.200:FF:000016">
    <property type="entry name" value="Proprotein convertase subtilisin/kexin type 9"/>
    <property type="match status" value="1"/>
</dbReference>
<organism evidence="9 10">
    <name type="scientific">Geodia barretti</name>
    <name type="common">Barrett's horny sponge</name>
    <dbReference type="NCBI Taxonomy" id="519541"/>
    <lineage>
        <taxon>Eukaryota</taxon>
        <taxon>Metazoa</taxon>
        <taxon>Porifera</taxon>
        <taxon>Demospongiae</taxon>
        <taxon>Heteroscleromorpha</taxon>
        <taxon>Tetractinellida</taxon>
        <taxon>Astrophorina</taxon>
        <taxon>Geodiidae</taxon>
        <taxon>Geodia</taxon>
    </lineage>
</organism>
<dbReference type="InterPro" id="IPR022398">
    <property type="entry name" value="Peptidase_S8_His-AS"/>
</dbReference>
<dbReference type="EMBL" id="CASHTH010002862">
    <property type="protein sequence ID" value="CAI8036356.1"/>
    <property type="molecule type" value="Genomic_DNA"/>
</dbReference>
<keyword evidence="4 5" id="KW-0720">Serine protease</keyword>
<dbReference type="GO" id="GO:0005615">
    <property type="term" value="C:extracellular space"/>
    <property type="evidence" value="ECO:0007669"/>
    <property type="project" value="TreeGrafter"/>
</dbReference>
<evidence type="ECO:0000259" key="8">
    <source>
        <dbReference type="Pfam" id="PF00082"/>
    </source>
</evidence>
<dbReference type="InterPro" id="IPR015500">
    <property type="entry name" value="Peptidase_S8_subtilisin-rel"/>
</dbReference>
<evidence type="ECO:0000256" key="6">
    <source>
        <dbReference type="RuleBase" id="RU003355"/>
    </source>
</evidence>
<feature type="active site" description="Charge relay system" evidence="5">
    <location>
        <position position="167"/>
    </location>
</feature>
<keyword evidence="2 5" id="KW-0645">Protease</keyword>
<feature type="active site" description="Charge relay system" evidence="5">
    <location>
        <position position="219"/>
    </location>
</feature>
<evidence type="ECO:0000256" key="3">
    <source>
        <dbReference type="ARBA" id="ARBA00022801"/>
    </source>
</evidence>
<dbReference type="PANTHER" id="PTHR43806:SF60">
    <property type="entry name" value="PROPROTEIN CONVERTASE SUBTILISIN_KEXIN TYPE 9"/>
    <property type="match status" value="1"/>
</dbReference>
<dbReference type="CDD" id="cd04077">
    <property type="entry name" value="Peptidases_S8_PCSK9_ProteinaseK_like"/>
    <property type="match status" value="1"/>
</dbReference>
<comment type="caution">
    <text evidence="9">The sequence shown here is derived from an EMBL/GenBank/DDBJ whole genome shotgun (WGS) entry which is preliminary data.</text>
</comment>
<evidence type="ECO:0000256" key="1">
    <source>
        <dbReference type="ARBA" id="ARBA00011073"/>
    </source>
</evidence>
<keyword evidence="7" id="KW-0732">Signal</keyword>
<dbReference type="Gene3D" id="3.40.50.200">
    <property type="entry name" value="Peptidase S8/S53 domain"/>
    <property type="match status" value="1"/>
</dbReference>
<dbReference type="Pfam" id="PF00082">
    <property type="entry name" value="Peptidase_S8"/>
    <property type="match status" value="1"/>
</dbReference>
<dbReference type="InterPro" id="IPR036852">
    <property type="entry name" value="Peptidase_S8/S53_dom_sf"/>
</dbReference>
<evidence type="ECO:0000256" key="7">
    <source>
        <dbReference type="SAM" id="SignalP"/>
    </source>
</evidence>
<dbReference type="GO" id="GO:0006508">
    <property type="term" value="P:proteolysis"/>
    <property type="evidence" value="ECO:0007669"/>
    <property type="project" value="UniProtKB-KW"/>
</dbReference>
<dbReference type="SUPFAM" id="SSF52743">
    <property type="entry name" value="Subtilisin-like"/>
    <property type="match status" value="1"/>
</dbReference>
<dbReference type="InterPro" id="IPR037045">
    <property type="entry name" value="S8pro/Inhibitor_I9_sf"/>
</dbReference>
<dbReference type="PROSITE" id="PS51892">
    <property type="entry name" value="SUBTILASE"/>
    <property type="match status" value="1"/>
</dbReference>
<sequence>MAPQCYSTRWRLCTILLIVAAALVVCDARRSRKRRLIRARDSERIPNSYFVHIRQSVSLGELKELVRELTNRSSQEGPFKVSTSAIVTKAAYGFPVRLSDLALDYVRRVQAVEFVEEDSRAIAGSAPRRVFYAWGLDRIDQPSNNLDTYFRPPCNLTGEGVDVYVLDTGIHFSHSQFGGRALHPGCDPADVESQSLWRFGGLGLSSHVENMTGWDCVGHGTHVAGIVGGVDYGVAPNVNLFSVRVLNCNLTGSWNAIVEGLDCVLERVQRRNRPAIINMSLYGEKTRAVKRAIEELLRHNVTVVTIAGNSQRRPRDSCRVTPGSVRGAITVAASTRQDRAWSMSNAGLCVDIFAPGEQIPSAHKNCDDCIDFKSGTSMAAPHVTGAIALLLQHCPNLPPWKVKLYLEQHMAVKSRLDMSPIPSKLRLTTPNLLLNLHHNLCSLHC</sequence>
<feature type="chain" id="PRO_5041358712" evidence="7">
    <location>
        <begin position="29"/>
        <end position="445"/>
    </location>
</feature>
<feature type="active site" description="Charge relay system" evidence="5">
    <location>
        <position position="377"/>
    </location>
</feature>
<dbReference type="Gene3D" id="3.30.70.80">
    <property type="entry name" value="Peptidase S8 propeptide/proteinase inhibitor I9"/>
    <property type="match status" value="1"/>
</dbReference>
<proteinExistence type="inferred from homology"/>
<feature type="signal peptide" evidence="7">
    <location>
        <begin position="1"/>
        <end position="28"/>
    </location>
</feature>
<dbReference type="InterPro" id="IPR000209">
    <property type="entry name" value="Peptidase_S8/S53_dom"/>
</dbReference>
<dbReference type="InterPro" id="IPR034193">
    <property type="entry name" value="PCSK9_ProteinaseK-like"/>
</dbReference>
<keyword evidence="10" id="KW-1185">Reference proteome</keyword>
<comment type="similarity">
    <text evidence="1 5 6">Belongs to the peptidase S8 family.</text>
</comment>
<dbReference type="InterPro" id="IPR023827">
    <property type="entry name" value="Peptidase_S8_Asp-AS"/>
</dbReference>
<dbReference type="PANTHER" id="PTHR43806">
    <property type="entry name" value="PEPTIDASE S8"/>
    <property type="match status" value="1"/>
</dbReference>
<gene>
    <name evidence="9" type="ORF">GBAR_LOCUS20369</name>
</gene>
<evidence type="ECO:0000256" key="5">
    <source>
        <dbReference type="PROSITE-ProRule" id="PRU01240"/>
    </source>
</evidence>
<feature type="domain" description="Peptidase S8/S53" evidence="8">
    <location>
        <begin position="158"/>
        <end position="408"/>
    </location>
</feature>
<evidence type="ECO:0000256" key="2">
    <source>
        <dbReference type="ARBA" id="ARBA00022670"/>
    </source>
</evidence>